<dbReference type="Gene3D" id="3.40.50.1820">
    <property type="entry name" value="alpha/beta hydrolase"/>
    <property type="match status" value="1"/>
</dbReference>
<keyword evidence="1" id="KW-0808">Transferase</keyword>
<reference evidence="1 2" key="1">
    <citation type="journal article" date="2018" name="Front. Microbiol.">
        <title>Description and Comparative Genomics of Macrococcus caseolyticus subsp. hominis subsp. nov., Macrococcus goetzii sp. nov., Macrococcus epidermidis sp. nov., and Macrococcus bohemicus sp. nov., Novel Macrococci From Human Clinical Material With Virulence Potential and Suspected Uptake of Foreign DNA by Natural Transformation.</title>
        <authorList>
            <person name="Maslanova I."/>
            <person name="Wertheimer Z."/>
            <person name="Sedlacek I."/>
            <person name="Svec P."/>
            <person name="Indrakova A."/>
            <person name="Kovarovic V."/>
            <person name="Schumann P."/>
            <person name="Sproer C."/>
            <person name="Kralova S."/>
            <person name="Sedo O."/>
            <person name="Kristofova L."/>
            <person name="Vrbovska V."/>
            <person name="Fuzik T."/>
            <person name="Petras P."/>
            <person name="Zdrahal Z."/>
            <person name="Ruzickova V."/>
            <person name="Doskar J."/>
            <person name="Pantucek R."/>
        </authorList>
    </citation>
    <scope>NUCLEOTIDE SEQUENCE [LARGE SCALE GENOMIC DNA]</scope>
    <source>
        <strain evidence="1 2">CCM 4927</strain>
    </source>
</reference>
<sequence length="272" mass="31497">MNSINFEDLNKRFLMDNNLLAVKIIKDGIDFYFKLALKDEYLPLVVFSNGAYDPNRATPPIFMRNSWHPEYEFSAIFIDDRTLHDHSLRIGWGVGTKDRHFLVDYYEVIVKICEIIGKESKDVYYYGSSAGGFMSIYLATLHKGSTAIANNPQTYVTKYNKAAVDRLFKAVFPGMSEEDIKKTYAGRFSLVSAMKTHKNTPRTYYIQNARCKGDMEKHCNPFMFALKKYKVPSRKIQFMFYNNDKMGHNPISKEDTIRMIHSVVKGHMILNV</sequence>
<dbReference type="RefSeq" id="WP_099580598.1">
    <property type="nucleotide sequence ID" value="NZ_MJBI02000001.1"/>
</dbReference>
<comment type="caution">
    <text evidence="1">The sequence shown here is derived from an EMBL/GenBank/DDBJ whole genome shotgun (WGS) entry which is preliminary data.</text>
</comment>
<dbReference type="SUPFAM" id="SSF53474">
    <property type="entry name" value="alpha/beta-Hydrolases"/>
    <property type="match status" value="1"/>
</dbReference>
<dbReference type="InterPro" id="IPR029058">
    <property type="entry name" value="AB_hydrolase_fold"/>
</dbReference>
<dbReference type="EMBL" id="MJBI02000001">
    <property type="protein sequence ID" value="RAI83080.1"/>
    <property type="molecule type" value="Genomic_DNA"/>
</dbReference>
<protein>
    <submittedName>
        <fullName evidence="1">Glycosyl transferase</fullName>
    </submittedName>
</protein>
<dbReference type="AlphaFoldDB" id="A0A2G5NMG4"/>
<dbReference type="GO" id="GO:0016740">
    <property type="term" value="F:transferase activity"/>
    <property type="evidence" value="ECO:0007669"/>
    <property type="project" value="UniProtKB-KW"/>
</dbReference>
<proteinExistence type="predicted"/>
<gene>
    <name evidence="1" type="ORF">BFS35_005155</name>
</gene>
<dbReference type="Proteomes" id="UP000229523">
    <property type="component" value="Unassembled WGS sequence"/>
</dbReference>
<keyword evidence="2" id="KW-1185">Reference proteome</keyword>
<name>A0A2G5NMG4_9STAP</name>
<accession>A0A2G5NMG4</accession>
<evidence type="ECO:0000313" key="1">
    <source>
        <dbReference type="EMBL" id="RAI83080.1"/>
    </source>
</evidence>
<organism evidence="1 2">
    <name type="scientific">Macrococcoides goetzii</name>
    <dbReference type="NCBI Taxonomy" id="1891097"/>
    <lineage>
        <taxon>Bacteria</taxon>
        <taxon>Bacillati</taxon>
        <taxon>Bacillota</taxon>
        <taxon>Bacilli</taxon>
        <taxon>Bacillales</taxon>
        <taxon>Staphylococcaceae</taxon>
        <taxon>Macrococcoides</taxon>
    </lineage>
</organism>
<evidence type="ECO:0000313" key="2">
    <source>
        <dbReference type="Proteomes" id="UP000229523"/>
    </source>
</evidence>